<evidence type="ECO:0000313" key="3">
    <source>
        <dbReference type="Proteomes" id="UP000644727"/>
    </source>
</evidence>
<feature type="domain" description="N-acetyltransferase" evidence="1">
    <location>
        <begin position="3"/>
        <end position="165"/>
    </location>
</feature>
<dbReference type="SUPFAM" id="SSF55729">
    <property type="entry name" value="Acyl-CoA N-acyltransferases (Nat)"/>
    <property type="match status" value="1"/>
</dbReference>
<organism evidence="2 3">
    <name type="scientific">Brachybacterium epidermidis</name>
    <dbReference type="NCBI Taxonomy" id="2781983"/>
    <lineage>
        <taxon>Bacteria</taxon>
        <taxon>Bacillati</taxon>
        <taxon>Actinomycetota</taxon>
        <taxon>Actinomycetes</taxon>
        <taxon>Micrococcales</taxon>
        <taxon>Dermabacteraceae</taxon>
        <taxon>Brachybacterium</taxon>
    </lineage>
</organism>
<dbReference type="PROSITE" id="PS51186">
    <property type="entry name" value="GNAT"/>
    <property type="match status" value="1"/>
</dbReference>
<dbReference type="PANTHER" id="PTHR39173">
    <property type="entry name" value="ACETYLTRANSFERASE"/>
    <property type="match status" value="1"/>
</dbReference>
<proteinExistence type="predicted"/>
<protein>
    <submittedName>
        <fullName evidence="2">GNAT family N-acetyltransferase</fullName>
    </submittedName>
</protein>
<dbReference type="Gene3D" id="3.40.630.30">
    <property type="match status" value="1"/>
</dbReference>
<accession>A0ABR9W6E8</accession>
<dbReference type="EMBL" id="JADEYR010000015">
    <property type="protein sequence ID" value="MBE9404833.1"/>
    <property type="molecule type" value="Genomic_DNA"/>
</dbReference>
<reference evidence="2 3" key="1">
    <citation type="submission" date="2020-10" db="EMBL/GenBank/DDBJ databases">
        <title>Draft genome and description of Brachybacterium epidermidis sp nov.</title>
        <authorList>
            <person name="Boxberger M."/>
            <person name="La Scola B."/>
        </authorList>
    </citation>
    <scope>NUCLEOTIDE SEQUENCE [LARGE SCALE GENOMIC DNA]</scope>
    <source>
        <strain evidence="2 3">Marseille-Q2903</strain>
    </source>
</reference>
<dbReference type="Pfam" id="PF00583">
    <property type="entry name" value="Acetyltransf_1"/>
    <property type="match status" value="1"/>
</dbReference>
<gene>
    <name evidence="2" type="ORF">IOE58_11795</name>
</gene>
<dbReference type="InterPro" id="IPR016181">
    <property type="entry name" value="Acyl_CoA_acyltransferase"/>
</dbReference>
<evidence type="ECO:0000313" key="2">
    <source>
        <dbReference type="EMBL" id="MBE9404833.1"/>
    </source>
</evidence>
<evidence type="ECO:0000259" key="1">
    <source>
        <dbReference type="PROSITE" id="PS51186"/>
    </source>
</evidence>
<sequence length="186" mass="20663">MTLELRPPRHEDETALRGIHAQMLEENFEFLLAEGEDWGAVLEQVTRESRGVDLPPGRVRADFLVAEVDGVIVGRTSVRYALTDFLREVGGHVGYAVAPPFRRRGHATEILRQSLARLAQAGVERALVTCDDDNLGSIRTIERCGGELEDVRNAGADVPKRRYWIDTGGFIVMDRIRGSSDPVLRG</sequence>
<dbReference type="CDD" id="cd04301">
    <property type="entry name" value="NAT_SF"/>
    <property type="match status" value="1"/>
</dbReference>
<comment type="caution">
    <text evidence="2">The sequence shown here is derived from an EMBL/GenBank/DDBJ whole genome shotgun (WGS) entry which is preliminary data.</text>
</comment>
<dbReference type="InterPro" id="IPR000182">
    <property type="entry name" value="GNAT_dom"/>
</dbReference>
<keyword evidence="3" id="KW-1185">Reference proteome</keyword>
<name>A0ABR9W6E8_9MICO</name>
<dbReference type="PANTHER" id="PTHR39173:SF1">
    <property type="entry name" value="ACETYLTRANSFERASE"/>
    <property type="match status" value="1"/>
</dbReference>
<dbReference type="Proteomes" id="UP000644727">
    <property type="component" value="Unassembled WGS sequence"/>
</dbReference>